<feature type="region of interest" description="Disordered" evidence="1">
    <location>
        <begin position="1"/>
        <end position="33"/>
    </location>
</feature>
<dbReference type="RefSeq" id="WP_340361866.1">
    <property type="nucleotide sequence ID" value="NZ_JBBKZV010000001.1"/>
</dbReference>
<proteinExistence type="predicted"/>
<dbReference type="InterPro" id="IPR050194">
    <property type="entry name" value="Glycosyltransferase_grp1"/>
</dbReference>
<dbReference type="EMBL" id="JBBKZV010000001">
    <property type="protein sequence ID" value="MEJ8820831.1"/>
    <property type="molecule type" value="Genomic_DNA"/>
</dbReference>
<keyword evidence="4" id="KW-1185">Reference proteome</keyword>
<dbReference type="PANTHER" id="PTHR45947">
    <property type="entry name" value="SULFOQUINOVOSYL TRANSFERASE SQD2"/>
    <property type="match status" value="1"/>
</dbReference>
<gene>
    <name evidence="3" type="ORF">WKW80_02125</name>
</gene>
<protein>
    <submittedName>
        <fullName evidence="3">Glycosyltransferase</fullName>
        <ecNumber evidence="3">2.4.-.-</ecNumber>
    </submittedName>
</protein>
<dbReference type="Gene3D" id="3.40.50.2000">
    <property type="entry name" value="Glycogen Phosphorylase B"/>
    <property type="match status" value="2"/>
</dbReference>
<evidence type="ECO:0000313" key="4">
    <source>
        <dbReference type="Proteomes" id="UP001363010"/>
    </source>
</evidence>
<dbReference type="GO" id="GO:0016757">
    <property type="term" value="F:glycosyltransferase activity"/>
    <property type="evidence" value="ECO:0007669"/>
    <property type="project" value="UniProtKB-KW"/>
</dbReference>
<evidence type="ECO:0000313" key="3">
    <source>
        <dbReference type="EMBL" id="MEJ8820831.1"/>
    </source>
</evidence>
<comment type="caution">
    <text evidence="3">The sequence shown here is derived from an EMBL/GenBank/DDBJ whole genome shotgun (WGS) entry which is preliminary data.</text>
</comment>
<dbReference type="InterPro" id="IPR001296">
    <property type="entry name" value="Glyco_trans_1"/>
</dbReference>
<accession>A0ABU8VSQ9</accession>
<sequence length="432" mass="47365">MSMSTARSEERSSLPDGFGKGTARPTVPQPGVSSIGAQMTRSVLVTHPGLQHSHQLALALYERKLLQAFWSGVLVAEGGETLPWWLPEHFRKRVRRVDIPSELRVHPIRFQLMLQASMRLNSGQGNDRMHRLFHWFDAWAAKRVVALRPKVVVAYENSAYHTFAAAKAVGARCVLDAAAFHHRTVSTQLNPPDTPYTGEVNRRKDAEIAMADLILTCSPLAADSYEANGVERTRLQPLLLGADPKLVTPITSARKAGPARFMFAGPLSLRKSVDLILAAFTRLHAEGFKYELDFVGGVADQGLLAAVQQTPGAKYHPSVPQSQLFDLMGTADCLLLPSRSDSFGMVVAEAMACGTPALVSSQTGAKAIVEAFPGSGWIVEPDEDALYDALRELICNPALMQRARAPALIASKEFSWERYRARAGRVLQEYLQ</sequence>
<evidence type="ECO:0000256" key="1">
    <source>
        <dbReference type="SAM" id="MobiDB-lite"/>
    </source>
</evidence>
<dbReference type="Proteomes" id="UP001363010">
    <property type="component" value="Unassembled WGS sequence"/>
</dbReference>
<dbReference type="EC" id="2.4.-.-" evidence="3"/>
<keyword evidence="3" id="KW-0328">Glycosyltransferase</keyword>
<dbReference type="Pfam" id="PF00534">
    <property type="entry name" value="Glycos_transf_1"/>
    <property type="match status" value="1"/>
</dbReference>
<dbReference type="SUPFAM" id="SSF53756">
    <property type="entry name" value="UDP-Glycosyltransferase/glycogen phosphorylase"/>
    <property type="match status" value="1"/>
</dbReference>
<dbReference type="PANTHER" id="PTHR45947:SF3">
    <property type="entry name" value="SULFOQUINOVOSYL TRANSFERASE SQD2"/>
    <property type="match status" value="1"/>
</dbReference>
<dbReference type="CDD" id="cd03801">
    <property type="entry name" value="GT4_PimA-like"/>
    <property type="match status" value="1"/>
</dbReference>
<keyword evidence="3" id="KW-0808">Transferase</keyword>
<name>A0ABU8VSQ9_9BURK</name>
<evidence type="ECO:0000259" key="2">
    <source>
        <dbReference type="Pfam" id="PF00534"/>
    </source>
</evidence>
<feature type="domain" description="Glycosyl transferase family 1" evidence="2">
    <location>
        <begin position="255"/>
        <end position="403"/>
    </location>
</feature>
<organism evidence="3 4">
    <name type="scientific">Variovorax humicola</name>
    <dbReference type="NCBI Taxonomy" id="1769758"/>
    <lineage>
        <taxon>Bacteria</taxon>
        <taxon>Pseudomonadati</taxon>
        <taxon>Pseudomonadota</taxon>
        <taxon>Betaproteobacteria</taxon>
        <taxon>Burkholderiales</taxon>
        <taxon>Comamonadaceae</taxon>
        <taxon>Variovorax</taxon>
    </lineage>
</organism>
<reference evidence="3 4" key="1">
    <citation type="submission" date="2024-03" db="EMBL/GenBank/DDBJ databases">
        <title>Novel species of the genus Variovorax.</title>
        <authorList>
            <person name="Liu Q."/>
            <person name="Xin Y.-H."/>
        </authorList>
    </citation>
    <scope>NUCLEOTIDE SEQUENCE [LARGE SCALE GENOMIC DNA]</scope>
    <source>
        <strain evidence="3 4">KACC 18501</strain>
    </source>
</reference>